<gene>
    <name evidence="2" type="ORF">DI556_23105</name>
</gene>
<dbReference type="GO" id="GO:0004519">
    <property type="term" value="F:endonuclease activity"/>
    <property type="evidence" value="ECO:0007669"/>
    <property type="project" value="InterPro"/>
</dbReference>
<dbReference type="Proteomes" id="UP000249185">
    <property type="component" value="Unassembled WGS sequence"/>
</dbReference>
<dbReference type="InterPro" id="IPR029501">
    <property type="entry name" value="EndoU_bac"/>
</dbReference>
<feature type="non-terminal residue" evidence="2">
    <location>
        <position position="1"/>
    </location>
</feature>
<feature type="domain" description="Bacterial EndoU nuclease" evidence="1">
    <location>
        <begin position="176"/>
        <end position="239"/>
    </location>
</feature>
<organism evidence="2 3">
    <name type="scientific">Rhodovulum sulfidophilum</name>
    <name type="common">Rhodobacter sulfidophilus</name>
    <dbReference type="NCBI Taxonomy" id="35806"/>
    <lineage>
        <taxon>Bacteria</taxon>
        <taxon>Pseudomonadati</taxon>
        <taxon>Pseudomonadota</taxon>
        <taxon>Alphaproteobacteria</taxon>
        <taxon>Rhodobacterales</taxon>
        <taxon>Paracoccaceae</taxon>
        <taxon>Rhodovulum</taxon>
    </lineage>
</organism>
<dbReference type="Pfam" id="PF14436">
    <property type="entry name" value="EndoU_bacteria"/>
    <property type="match status" value="1"/>
</dbReference>
<dbReference type="EMBL" id="QFPW01000083">
    <property type="protein sequence ID" value="PZQ45152.1"/>
    <property type="molecule type" value="Genomic_DNA"/>
</dbReference>
<evidence type="ECO:0000313" key="2">
    <source>
        <dbReference type="EMBL" id="PZQ45152.1"/>
    </source>
</evidence>
<dbReference type="AlphaFoldDB" id="A0A2W5MVA7"/>
<sequence length="244" mass="24517">SPDWLDVTLPGVGTNRFAYAGNSPVNQSDPSGNLFNDTAFSRGWDSVFGGGSWDNTAIGRMGAGDLDNTAAASAAGAIVGSQVGTVGGIALSVPTGGAVAPATVPGGSAAGAIGGAWIGGALGFVFDVAEEVLQSQTVSSVSDEEKPNLVDPDRATHILGGDKTGGGHRHGTGILGKSEFPQGWTDDKILGEISDVATDPNSNRSPGFGGRTIAQGTRDGVDIKVVVDPDGRIVTGFPTNMPRN</sequence>
<reference evidence="2 3" key="1">
    <citation type="submission" date="2017-08" db="EMBL/GenBank/DDBJ databases">
        <title>Infants hospitalized years apart are colonized by the same room-sourced microbial strains.</title>
        <authorList>
            <person name="Brooks B."/>
            <person name="Olm M.R."/>
            <person name="Firek B.A."/>
            <person name="Baker R."/>
            <person name="Thomas B.C."/>
            <person name="Morowitz M.J."/>
            <person name="Banfield J.F."/>
        </authorList>
    </citation>
    <scope>NUCLEOTIDE SEQUENCE [LARGE SCALE GENOMIC DNA]</scope>
    <source>
        <strain evidence="2">S2_005_002_R2_34</strain>
    </source>
</reference>
<accession>A0A2W5MVA7</accession>
<evidence type="ECO:0000259" key="1">
    <source>
        <dbReference type="Pfam" id="PF14436"/>
    </source>
</evidence>
<protein>
    <recommendedName>
        <fullName evidence="1">Bacterial EndoU nuclease domain-containing protein</fullName>
    </recommendedName>
</protein>
<evidence type="ECO:0000313" key="3">
    <source>
        <dbReference type="Proteomes" id="UP000249185"/>
    </source>
</evidence>
<comment type="caution">
    <text evidence="2">The sequence shown here is derived from an EMBL/GenBank/DDBJ whole genome shotgun (WGS) entry which is preliminary data.</text>
</comment>
<proteinExistence type="predicted"/>
<name>A0A2W5MVA7_RHOSU</name>